<evidence type="ECO:0000313" key="2">
    <source>
        <dbReference type="Proteomes" id="UP000236910"/>
    </source>
</evidence>
<comment type="caution">
    <text evidence="1">The sequence shown here is derived from an EMBL/GenBank/DDBJ whole genome shotgun (WGS) entry which is preliminary data.</text>
</comment>
<protein>
    <submittedName>
        <fullName evidence="1">Uncharacterized protein</fullName>
    </submittedName>
</protein>
<accession>A0A2J6X9J5</accession>
<evidence type="ECO:0000313" key="1">
    <source>
        <dbReference type="EMBL" id="PMP84068.1"/>
    </source>
</evidence>
<name>A0A2J6X9J5_9BACT</name>
<proteinExistence type="predicted"/>
<dbReference type="EMBL" id="PNIX01000042">
    <property type="protein sequence ID" value="PMP84068.1"/>
    <property type="molecule type" value="Genomic_DNA"/>
</dbReference>
<reference evidence="1 2" key="1">
    <citation type="submission" date="2018-01" db="EMBL/GenBank/DDBJ databases">
        <title>Metagenomic assembled genomes from two thermal pools in the Uzon Caldera, Kamchatka, Russia.</title>
        <authorList>
            <person name="Wilkins L."/>
            <person name="Ettinger C."/>
        </authorList>
    </citation>
    <scope>NUCLEOTIDE SEQUENCE [LARGE SCALE GENOMIC DNA]</scope>
    <source>
        <strain evidence="1">ARK-10</strain>
    </source>
</reference>
<feature type="non-terminal residue" evidence="1">
    <location>
        <position position="1"/>
    </location>
</feature>
<dbReference type="AlphaFoldDB" id="A0A2J6X9J5"/>
<organism evidence="1 2">
    <name type="scientific">Caldisericum exile</name>
    <dbReference type="NCBI Taxonomy" id="693075"/>
    <lineage>
        <taxon>Bacteria</taxon>
        <taxon>Pseudomonadati</taxon>
        <taxon>Caldisericota/Cryosericota group</taxon>
        <taxon>Caldisericota</taxon>
        <taxon>Caldisericia</taxon>
        <taxon>Caldisericales</taxon>
        <taxon>Caldisericaceae</taxon>
        <taxon>Caldisericum</taxon>
    </lineage>
</organism>
<sequence length="98" mass="11013">DEIQKNFEWVLLKTCENQFEAEVLSNLLETNGIKTMMKRPGPMRSGGLVIDNIGANPFLGPTGNFDVFVMRVDLKEAKELMKAYESEDENGTNEDDNA</sequence>
<dbReference type="Proteomes" id="UP000236910">
    <property type="component" value="Unassembled WGS sequence"/>
</dbReference>
<gene>
    <name evidence="1" type="ORF">C0175_00705</name>
</gene>